<keyword evidence="4" id="KW-0808">Transferase</keyword>
<dbReference type="Gene3D" id="3.90.550.50">
    <property type="match status" value="1"/>
</dbReference>
<gene>
    <name evidence="11" type="ORF">HNAJ_LOCUS3479</name>
</gene>
<evidence type="ECO:0000256" key="8">
    <source>
        <dbReference type="ARBA" id="ARBA00023034"/>
    </source>
</evidence>
<organism evidence="13">
    <name type="scientific">Rodentolepis nana</name>
    <name type="common">Dwarf tapeworm</name>
    <name type="synonym">Hymenolepis nana</name>
    <dbReference type="NCBI Taxonomy" id="102285"/>
    <lineage>
        <taxon>Eukaryota</taxon>
        <taxon>Metazoa</taxon>
        <taxon>Spiralia</taxon>
        <taxon>Lophotrochozoa</taxon>
        <taxon>Platyhelminthes</taxon>
        <taxon>Cestoda</taxon>
        <taxon>Eucestoda</taxon>
        <taxon>Cyclophyllidea</taxon>
        <taxon>Hymenolepididae</taxon>
        <taxon>Rodentolepis</taxon>
    </lineage>
</organism>
<evidence type="ECO:0000256" key="3">
    <source>
        <dbReference type="ARBA" id="ARBA00022676"/>
    </source>
</evidence>
<evidence type="ECO:0000313" key="13">
    <source>
        <dbReference type="WBParaSite" id="HNAJ_0000348101-mRNA-1"/>
    </source>
</evidence>
<dbReference type="AlphaFoldDB" id="A0A0R3T8U2"/>
<dbReference type="PANTHER" id="PTHR11214:SF3">
    <property type="entry name" value="BETA-1,3-GALACTOSYLTRANSFERASE 6"/>
    <property type="match status" value="1"/>
</dbReference>
<evidence type="ECO:0000256" key="10">
    <source>
        <dbReference type="RuleBase" id="RU363063"/>
    </source>
</evidence>
<dbReference type="EMBL" id="UZAE01002047">
    <property type="protein sequence ID" value="VDN99338.1"/>
    <property type="molecule type" value="Genomic_DNA"/>
</dbReference>
<keyword evidence="12" id="KW-1185">Reference proteome</keyword>
<dbReference type="WBParaSite" id="HNAJ_0000348101-mRNA-1">
    <property type="protein sequence ID" value="HNAJ_0000348101-mRNA-1"/>
    <property type="gene ID" value="HNAJ_0000348101"/>
</dbReference>
<dbReference type="GO" id="GO:0000139">
    <property type="term" value="C:Golgi membrane"/>
    <property type="evidence" value="ECO:0007669"/>
    <property type="project" value="UniProtKB-SubCell"/>
</dbReference>
<dbReference type="Proteomes" id="UP000278807">
    <property type="component" value="Unassembled WGS sequence"/>
</dbReference>
<evidence type="ECO:0000256" key="5">
    <source>
        <dbReference type="ARBA" id="ARBA00022692"/>
    </source>
</evidence>
<reference evidence="13" key="1">
    <citation type="submission" date="2017-02" db="UniProtKB">
        <authorList>
            <consortium name="WormBaseParasite"/>
        </authorList>
    </citation>
    <scope>IDENTIFICATION</scope>
</reference>
<dbReference type="EC" id="2.4.1.-" evidence="10"/>
<evidence type="ECO:0000313" key="11">
    <source>
        <dbReference type="EMBL" id="VDN99338.1"/>
    </source>
</evidence>
<evidence type="ECO:0000256" key="4">
    <source>
        <dbReference type="ARBA" id="ARBA00022679"/>
    </source>
</evidence>
<keyword evidence="5" id="KW-0812">Transmembrane</keyword>
<evidence type="ECO:0000313" key="12">
    <source>
        <dbReference type="Proteomes" id="UP000278807"/>
    </source>
</evidence>
<evidence type="ECO:0000256" key="6">
    <source>
        <dbReference type="ARBA" id="ARBA00022968"/>
    </source>
</evidence>
<comment type="subcellular location">
    <subcellularLocation>
        <location evidence="1 10">Golgi apparatus membrane</location>
        <topology evidence="1 10">Single-pass type II membrane protein</topology>
    </subcellularLocation>
</comment>
<comment type="similarity">
    <text evidence="2 10">Belongs to the glycosyltransferase 31 family.</text>
</comment>
<proteinExistence type="inferred from homology"/>
<evidence type="ECO:0000256" key="7">
    <source>
        <dbReference type="ARBA" id="ARBA00022989"/>
    </source>
</evidence>
<keyword evidence="6" id="KW-0735">Signal-anchor</keyword>
<keyword evidence="8 10" id="KW-0333">Golgi apparatus</keyword>
<dbReference type="PANTHER" id="PTHR11214">
    <property type="entry name" value="BETA-1,3-N-ACETYLGLUCOSAMINYLTRANSFERASE"/>
    <property type="match status" value="1"/>
</dbReference>
<evidence type="ECO:0000256" key="1">
    <source>
        <dbReference type="ARBA" id="ARBA00004323"/>
    </source>
</evidence>
<sequence length="339" mass="39492">MNGGFELKLPERSGHVAEMWVNRSEEARRLLYEEEDKYGDIIIGDFVDTYVNLTYKILTIHRWASVFCHGQTDVFLFMDDDYLFNAKNMLAYLKGFSREELRQMLRGPMMTWRHVIRPKMDNRKNKWAITQQEVPWSRLPTYAAGAAILIGADILDDMIISELYTRFLWVDDAYLGFVVAKLSPRQFEDLKGFYLESSNNDKALIPLFRYPTYVWGTARLIGADVPNELIIVEVYTHFLLANDAYLGFVMANLPSRQFRDMKGFYWEANNNKKALTYHTPIQLTFVWLEDNLKQFLLAVSDNSNLDLHLDAASRLILGFCWVVTSKGFVWDILRPSSSR</sequence>
<dbReference type="InterPro" id="IPR002659">
    <property type="entry name" value="Glyco_trans_31"/>
</dbReference>
<evidence type="ECO:0000256" key="9">
    <source>
        <dbReference type="ARBA" id="ARBA00023136"/>
    </source>
</evidence>
<reference evidence="11 12" key="2">
    <citation type="submission" date="2018-11" db="EMBL/GenBank/DDBJ databases">
        <authorList>
            <consortium name="Pathogen Informatics"/>
        </authorList>
    </citation>
    <scope>NUCLEOTIDE SEQUENCE [LARGE SCALE GENOMIC DNA]</scope>
</reference>
<dbReference type="GO" id="GO:0006493">
    <property type="term" value="P:protein O-linked glycosylation"/>
    <property type="evidence" value="ECO:0007669"/>
    <property type="project" value="TreeGrafter"/>
</dbReference>
<protein>
    <recommendedName>
        <fullName evidence="10">Hexosyltransferase</fullName>
        <ecNumber evidence="10">2.4.1.-</ecNumber>
    </recommendedName>
</protein>
<dbReference type="GO" id="GO:0016758">
    <property type="term" value="F:hexosyltransferase activity"/>
    <property type="evidence" value="ECO:0007669"/>
    <property type="project" value="InterPro"/>
</dbReference>
<name>A0A0R3T8U2_RODNA</name>
<keyword evidence="9" id="KW-0472">Membrane</keyword>
<dbReference type="Pfam" id="PF01762">
    <property type="entry name" value="Galactosyl_T"/>
    <property type="match status" value="1"/>
</dbReference>
<keyword evidence="7" id="KW-1133">Transmembrane helix</keyword>
<dbReference type="OrthoDB" id="2139606at2759"/>
<accession>A0A0R3T8U2</accession>
<keyword evidence="3 10" id="KW-0328">Glycosyltransferase</keyword>
<evidence type="ECO:0000256" key="2">
    <source>
        <dbReference type="ARBA" id="ARBA00008661"/>
    </source>
</evidence>
<dbReference type="STRING" id="102285.A0A0R3T8U2"/>